<keyword evidence="12" id="KW-0808">Transferase</keyword>
<evidence type="ECO:0000256" key="2">
    <source>
        <dbReference type="ARBA" id="ARBA00004667"/>
    </source>
</evidence>
<protein>
    <recommendedName>
        <fullName evidence="4 9">ATP phosphoribosyltransferase regulatory subunit</fullName>
    </recommendedName>
</protein>
<evidence type="ECO:0000256" key="6">
    <source>
        <dbReference type="ARBA" id="ARBA00022605"/>
    </source>
</evidence>
<name>A0A3N0I192_9FIRM</name>
<comment type="miscellaneous">
    <text evidence="9">This function is generally fulfilled by the C-terminal part of HisG, which is missing in some bacteria such as this one.</text>
</comment>
<evidence type="ECO:0000256" key="7">
    <source>
        <dbReference type="ARBA" id="ARBA00023102"/>
    </source>
</evidence>
<comment type="subcellular location">
    <subcellularLocation>
        <location evidence="1 9">Cytoplasm</location>
    </subcellularLocation>
</comment>
<evidence type="ECO:0000256" key="9">
    <source>
        <dbReference type="HAMAP-Rule" id="MF_00125"/>
    </source>
</evidence>
<evidence type="ECO:0000256" key="1">
    <source>
        <dbReference type="ARBA" id="ARBA00004496"/>
    </source>
</evidence>
<dbReference type="Gene3D" id="3.30.930.10">
    <property type="entry name" value="Bira Bifunctional Protein, Domain 2"/>
    <property type="match status" value="1"/>
</dbReference>
<dbReference type="SUPFAM" id="SSF55681">
    <property type="entry name" value="Class II aaRS and biotin synthetases"/>
    <property type="match status" value="1"/>
</dbReference>
<dbReference type="CDD" id="cd00773">
    <property type="entry name" value="HisRS-like_core"/>
    <property type="match status" value="1"/>
</dbReference>
<dbReference type="InterPro" id="IPR004517">
    <property type="entry name" value="HisZ"/>
</dbReference>
<dbReference type="GO" id="GO:0004821">
    <property type="term" value="F:histidine-tRNA ligase activity"/>
    <property type="evidence" value="ECO:0007669"/>
    <property type="project" value="TreeGrafter"/>
</dbReference>
<dbReference type="InterPro" id="IPR045864">
    <property type="entry name" value="aa-tRNA-synth_II/BPL/LPL"/>
</dbReference>
<keyword evidence="7 9" id="KW-0368">Histidine biosynthesis</keyword>
<dbReference type="UniPathway" id="UPA00031">
    <property type="reaction ID" value="UER00006"/>
</dbReference>
<dbReference type="GO" id="GO:0140096">
    <property type="term" value="F:catalytic activity, acting on a protein"/>
    <property type="evidence" value="ECO:0007669"/>
    <property type="project" value="UniProtKB-ARBA"/>
</dbReference>
<comment type="pathway">
    <text evidence="2 9">Amino-acid biosynthesis; L-histidine biosynthesis; L-histidine from 5-phospho-alpha-D-ribose 1-diphosphate: step 1/9.</text>
</comment>
<dbReference type="Proteomes" id="UP000276568">
    <property type="component" value="Unassembled WGS sequence"/>
</dbReference>
<dbReference type="PIRSF" id="PIRSF001549">
    <property type="entry name" value="His-tRNA_synth"/>
    <property type="match status" value="1"/>
</dbReference>
<dbReference type="PANTHER" id="PTHR43707">
    <property type="entry name" value="HISTIDYL-TRNA SYNTHETASE"/>
    <property type="match status" value="1"/>
</dbReference>
<dbReference type="EMBL" id="RJQC01000002">
    <property type="protein sequence ID" value="RNM30112.1"/>
    <property type="molecule type" value="Genomic_DNA"/>
</dbReference>
<evidence type="ECO:0000256" key="4">
    <source>
        <dbReference type="ARBA" id="ARBA00020397"/>
    </source>
</evidence>
<feature type="binding site" evidence="10">
    <location>
        <position position="127"/>
    </location>
    <ligand>
        <name>L-histidine</name>
        <dbReference type="ChEBI" id="CHEBI:57595"/>
    </ligand>
</feature>
<dbReference type="InterPro" id="IPR004516">
    <property type="entry name" value="HisRS/HisZ"/>
</dbReference>
<keyword evidence="6 9" id="KW-0028">Amino-acid biosynthesis</keyword>
<dbReference type="Pfam" id="PF13393">
    <property type="entry name" value="tRNA-synt_His"/>
    <property type="match status" value="1"/>
</dbReference>
<keyword evidence="12" id="KW-0328">Glycosyltransferase</keyword>
<organism evidence="12 13">
    <name type="scientific">Absicoccus porci</name>
    <dbReference type="NCBI Taxonomy" id="2486576"/>
    <lineage>
        <taxon>Bacteria</taxon>
        <taxon>Bacillati</taxon>
        <taxon>Bacillota</taxon>
        <taxon>Erysipelotrichia</taxon>
        <taxon>Erysipelotrichales</taxon>
        <taxon>Erysipelotrichaceae</taxon>
        <taxon>Absicoccus</taxon>
    </lineage>
</organism>
<evidence type="ECO:0000256" key="10">
    <source>
        <dbReference type="PIRSR" id="PIRSR001549-1"/>
    </source>
</evidence>
<evidence type="ECO:0000256" key="3">
    <source>
        <dbReference type="ARBA" id="ARBA00005539"/>
    </source>
</evidence>
<accession>A0A3N0I192</accession>
<evidence type="ECO:0000259" key="11">
    <source>
        <dbReference type="Pfam" id="PF13393"/>
    </source>
</evidence>
<reference evidence="12 13" key="1">
    <citation type="submission" date="2018-11" db="EMBL/GenBank/DDBJ databases">
        <title>Clostridium sp. nov., a member of the family Erysipelotrichaceae isolated from pig faeces.</title>
        <authorList>
            <person name="Chang Y.-H."/>
        </authorList>
    </citation>
    <scope>NUCLEOTIDE SEQUENCE [LARGE SCALE GENOMIC DNA]</scope>
    <source>
        <strain evidence="12 13">YH-panp20</strain>
    </source>
</reference>
<dbReference type="HAMAP" id="MF_00125">
    <property type="entry name" value="HisZ"/>
    <property type="match status" value="1"/>
</dbReference>
<dbReference type="OrthoDB" id="9800814at2"/>
<dbReference type="RefSeq" id="WP_128520042.1">
    <property type="nucleotide sequence ID" value="NZ_CAUWBR010000023.1"/>
</dbReference>
<evidence type="ECO:0000313" key="12">
    <source>
        <dbReference type="EMBL" id="RNM30112.1"/>
    </source>
</evidence>
<dbReference type="GO" id="GO:0016757">
    <property type="term" value="F:glycosyltransferase activity"/>
    <property type="evidence" value="ECO:0007669"/>
    <property type="project" value="UniProtKB-KW"/>
</dbReference>
<dbReference type="GO" id="GO:0005737">
    <property type="term" value="C:cytoplasm"/>
    <property type="evidence" value="ECO:0007669"/>
    <property type="project" value="UniProtKB-SubCell"/>
</dbReference>
<proteinExistence type="inferred from homology"/>
<sequence length="368" mass="41831">MKQIQIPLGMRDIILEDCAKKTALQKRIEGVFESYGYQRIMTPSIEFFQTYQNAFSEVNEQDMYKFFDQDGQILTLRMDMTVPIARVCASKYTKIKPPYRIRYCSNVFKVRQMFAGQLGEVSDCGVELIGLDSSHDLEVLVLALDTMEAIGVDDYQLEIGNSDFFKLACQTLQLDADVQYELADLVDRKSMVELKEFVKKLHLEDKEAHFFMELPLLSGSPDALDKALELSFNSALKAVVLQLKSLYEKLSELGYGSHIQFDLGKVPHLDYYTGIIFEGYVNGVGHSVLSGGRYDSLLKKFGRDLPACGFSVKLDYLLSVVKAPKTKTIKICYPESKQVEALKKAQEVRKTNPVELVIWDREEVEVVE</sequence>
<comment type="subunit">
    <text evidence="9">Heteromultimer composed of HisG and HisZ subunits.</text>
</comment>
<dbReference type="PANTHER" id="PTHR43707:SF6">
    <property type="entry name" value="ATP PHOSPHORIBOSYLTRANSFERASE REGULATORY SUBUNIT"/>
    <property type="match status" value="1"/>
</dbReference>
<dbReference type="InterPro" id="IPR041715">
    <property type="entry name" value="HisRS-like_core"/>
</dbReference>
<keyword evidence="5 9" id="KW-0963">Cytoplasm</keyword>
<dbReference type="AlphaFoldDB" id="A0A3N0I192"/>
<comment type="caution">
    <text evidence="12">The sequence shown here is derived from an EMBL/GenBank/DDBJ whole genome shotgun (WGS) entry which is preliminary data.</text>
</comment>
<dbReference type="NCBIfam" id="TIGR00443">
    <property type="entry name" value="hisZ_biosyn_reg"/>
    <property type="match status" value="1"/>
</dbReference>
<evidence type="ECO:0000256" key="8">
    <source>
        <dbReference type="ARBA" id="ARBA00025246"/>
    </source>
</evidence>
<dbReference type="GO" id="GO:0006427">
    <property type="term" value="P:histidyl-tRNA aminoacylation"/>
    <property type="evidence" value="ECO:0007669"/>
    <property type="project" value="TreeGrafter"/>
</dbReference>
<comment type="similarity">
    <text evidence="3 9">Belongs to the class-II aminoacyl-tRNA synthetase family. HisZ subfamily.</text>
</comment>
<gene>
    <name evidence="9 12" type="primary">hisZ</name>
    <name evidence="12" type="ORF">EDX97_04725</name>
</gene>
<feature type="binding site" evidence="10">
    <location>
        <begin position="271"/>
        <end position="272"/>
    </location>
    <ligand>
        <name>L-histidine</name>
        <dbReference type="ChEBI" id="CHEBI:57595"/>
    </ligand>
</feature>
<feature type="binding site" evidence="10">
    <location>
        <begin position="79"/>
        <end position="81"/>
    </location>
    <ligand>
        <name>L-histidine</name>
        <dbReference type="ChEBI" id="CHEBI:57595"/>
    </ligand>
</feature>
<evidence type="ECO:0000256" key="5">
    <source>
        <dbReference type="ARBA" id="ARBA00022490"/>
    </source>
</evidence>
<comment type="function">
    <text evidence="8 9">Required for the first step of histidine biosynthesis. May allow the feedback regulation of ATP phosphoribosyltransferase activity by histidine.</text>
</comment>
<feature type="domain" description="Class II Histidinyl-tRNA synthetase (HisRS)-like catalytic core" evidence="11">
    <location>
        <begin position="9"/>
        <end position="316"/>
    </location>
</feature>
<keyword evidence="13" id="KW-1185">Reference proteome</keyword>
<evidence type="ECO:0000313" key="13">
    <source>
        <dbReference type="Proteomes" id="UP000276568"/>
    </source>
</evidence>
<dbReference type="GO" id="GO:0000105">
    <property type="term" value="P:L-histidine biosynthetic process"/>
    <property type="evidence" value="ECO:0007669"/>
    <property type="project" value="UniProtKB-UniRule"/>
</dbReference>